<evidence type="ECO:0000259" key="10">
    <source>
        <dbReference type="PROSITE" id="PS51105"/>
    </source>
</evidence>
<keyword evidence="4 8" id="KW-0762">Sugar transport</keyword>
<protein>
    <recommendedName>
        <fullName evidence="8">Permease IIC component</fullName>
    </recommendedName>
</protein>
<evidence type="ECO:0000256" key="5">
    <source>
        <dbReference type="ARBA" id="ARBA00022692"/>
    </source>
</evidence>
<keyword evidence="12" id="KW-1185">Reference proteome</keyword>
<keyword evidence="5 9" id="KW-0812">Transmembrane</keyword>
<feature type="transmembrane region" description="Helical" evidence="9">
    <location>
        <begin position="172"/>
        <end position="195"/>
    </location>
</feature>
<keyword evidence="2 8" id="KW-0813">Transport</keyword>
<dbReference type="InterPro" id="IPR004501">
    <property type="entry name" value="PTS_EIIC_3"/>
</dbReference>
<dbReference type="PANTHER" id="PTHR33989">
    <property type="match status" value="1"/>
</dbReference>
<proteinExistence type="predicted"/>
<feature type="transmembrane region" description="Helical" evidence="9">
    <location>
        <begin position="339"/>
        <end position="362"/>
    </location>
</feature>
<evidence type="ECO:0000256" key="9">
    <source>
        <dbReference type="SAM" id="Phobius"/>
    </source>
</evidence>
<dbReference type="InterPro" id="IPR003352">
    <property type="entry name" value="PTS_EIIC"/>
</dbReference>
<organism evidence="11 12">
    <name type="scientific">Enterocloster lavalensis</name>
    <dbReference type="NCBI Taxonomy" id="460384"/>
    <lineage>
        <taxon>Bacteria</taxon>
        <taxon>Bacillati</taxon>
        <taxon>Bacillota</taxon>
        <taxon>Clostridia</taxon>
        <taxon>Lachnospirales</taxon>
        <taxon>Lachnospiraceae</taxon>
        <taxon>Enterocloster</taxon>
    </lineage>
</organism>
<evidence type="ECO:0000256" key="6">
    <source>
        <dbReference type="ARBA" id="ARBA00022989"/>
    </source>
</evidence>
<feature type="transmembrane region" description="Helical" evidence="9">
    <location>
        <begin position="128"/>
        <end position="151"/>
    </location>
</feature>
<evidence type="ECO:0000313" key="11">
    <source>
        <dbReference type="EMBL" id="SET93149.1"/>
    </source>
</evidence>
<accession>A0A1I0I8X1</accession>
<dbReference type="STRING" id="460384.SAMN05216313_12012"/>
<evidence type="ECO:0000256" key="1">
    <source>
        <dbReference type="ARBA" id="ARBA00004651"/>
    </source>
</evidence>
<feature type="transmembrane region" description="Helical" evidence="9">
    <location>
        <begin position="276"/>
        <end position="295"/>
    </location>
</feature>
<dbReference type="InterPro" id="IPR004796">
    <property type="entry name" value="PTS_IIC_cello"/>
</dbReference>
<dbReference type="PANTHER" id="PTHR33989:SF4">
    <property type="entry name" value="PTS SYSTEM N,N'-DIACETYLCHITOBIOSE-SPECIFIC EIIC COMPONENT"/>
    <property type="match status" value="1"/>
</dbReference>
<feature type="transmembrane region" description="Helical" evidence="9">
    <location>
        <begin position="38"/>
        <end position="60"/>
    </location>
</feature>
<keyword evidence="6 9" id="KW-1133">Transmembrane helix</keyword>
<dbReference type="InterPro" id="IPR051088">
    <property type="entry name" value="PTS_Sugar-EIIC/EIIB"/>
</dbReference>
<evidence type="ECO:0000256" key="4">
    <source>
        <dbReference type="ARBA" id="ARBA00022597"/>
    </source>
</evidence>
<dbReference type="Pfam" id="PF02378">
    <property type="entry name" value="PTS_EIIC"/>
    <property type="match status" value="1"/>
</dbReference>
<evidence type="ECO:0000256" key="3">
    <source>
        <dbReference type="ARBA" id="ARBA00022475"/>
    </source>
</evidence>
<feature type="transmembrane region" description="Helical" evidence="9">
    <location>
        <begin position="382"/>
        <end position="401"/>
    </location>
</feature>
<keyword evidence="3 8" id="KW-1003">Cell membrane</keyword>
<dbReference type="GO" id="GO:0009401">
    <property type="term" value="P:phosphoenolpyruvate-dependent sugar phosphotransferase system"/>
    <property type="evidence" value="ECO:0007669"/>
    <property type="project" value="InterPro"/>
</dbReference>
<feature type="domain" description="PTS EIIC type-3" evidence="10">
    <location>
        <begin position="8"/>
        <end position="400"/>
    </location>
</feature>
<dbReference type="PROSITE" id="PS51105">
    <property type="entry name" value="PTS_EIIC_TYPE_3"/>
    <property type="match status" value="1"/>
</dbReference>
<dbReference type="GO" id="GO:0005886">
    <property type="term" value="C:plasma membrane"/>
    <property type="evidence" value="ECO:0007669"/>
    <property type="project" value="UniProtKB-SubCell"/>
</dbReference>
<keyword evidence="7 8" id="KW-0472">Membrane</keyword>
<gene>
    <name evidence="11" type="ORF">SAMN05216313_12012</name>
</gene>
<dbReference type="AlphaFoldDB" id="A0A1I0I8X1"/>
<feature type="transmembrane region" description="Helical" evidence="9">
    <location>
        <begin position="66"/>
        <end position="86"/>
    </location>
</feature>
<feature type="transmembrane region" description="Helical" evidence="9">
    <location>
        <begin position="98"/>
        <end position="116"/>
    </location>
</feature>
<evidence type="ECO:0000256" key="2">
    <source>
        <dbReference type="ARBA" id="ARBA00022448"/>
    </source>
</evidence>
<name>A0A1I0I8X1_9FIRM</name>
<dbReference type="Proteomes" id="UP000198508">
    <property type="component" value="Unassembled WGS sequence"/>
</dbReference>
<evidence type="ECO:0000313" key="12">
    <source>
        <dbReference type="Proteomes" id="UP000198508"/>
    </source>
</evidence>
<evidence type="ECO:0000256" key="7">
    <source>
        <dbReference type="ARBA" id="ARBA00023136"/>
    </source>
</evidence>
<dbReference type="PIRSF" id="PIRSF006351">
    <property type="entry name" value="PTS_EIIC-Cellobiose"/>
    <property type="match status" value="1"/>
</dbReference>
<feature type="transmembrane region" description="Helical" evidence="9">
    <location>
        <begin position="238"/>
        <end position="256"/>
    </location>
</feature>
<sequence length="416" mass="46297">MKKLISWLENDFAPKMNVVNRNVWVVTLKDSIMQVLPFILLGSIFCCLTIPGDVFGWTWWPNFWTPFGWTMGMLSLFVAFLIPFNLMEKKRLRKQRIIAGLTGIVTFLMIITPQVVADGAIGFSHDSLGAGGMFIAIIAGIFSGYIVGLFGKFSFFKEDSVIPDFVRAWFDSLLPIGIVIIVVWVLVDILGLDVYNMIQGIFMPVAAIIQTPFGFVLSSFLACFLYSMGISSWVLTPVTKPAFMIGITANTAMVAAGTATPETLNLVTDPTIYSAYMWIGGIGCTFPLVIMLAISKSAKLKALGRACLVPAVFNINEPVVFGCVAWNPIMMIPMWLTSIVLPLVIWVFTKVIPFAPIPTIVFDMWYCPFPICTWLTTQSIKGILLMILCAVIGTVIWYPFFKTYEKQEIQNEQTKG</sequence>
<dbReference type="RefSeq" id="WP_092366597.1">
    <property type="nucleotide sequence ID" value="NZ_FOIM01000020.1"/>
</dbReference>
<evidence type="ECO:0000256" key="8">
    <source>
        <dbReference type="PIRNR" id="PIRNR006351"/>
    </source>
</evidence>
<comment type="subcellular location">
    <subcellularLocation>
        <location evidence="1">Cell membrane</location>
        <topology evidence="1">Multi-pass membrane protein</topology>
    </subcellularLocation>
</comment>
<reference evidence="12" key="1">
    <citation type="submission" date="2016-10" db="EMBL/GenBank/DDBJ databases">
        <authorList>
            <person name="Varghese N."/>
            <person name="Submissions S."/>
        </authorList>
    </citation>
    <scope>NUCLEOTIDE SEQUENCE [LARGE SCALE GENOMIC DNA]</scope>
    <source>
        <strain evidence="12">NLAE-zl-G277</strain>
    </source>
</reference>
<dbReference type="GO" id="GO:1902815">
    <property type="term" value="P:N,N'-diacetylchitobiose import"/>
    <property type="evidence" value="ECO:0007669"/>
    <property type="project" value="TreeGrafter"/>
</dbReference>
<feature type="transmembrane region" description="Helical" evidence="9">
    <location>
        <begin position="201"/>
        <end position="226"/>
    </location>
</feature>
<comment type="function">
    <text evidence="8">The phosphoenolpyruvate-dependent sugar phosphotransferase system (PTS), a major carbohydrate active -transport system, catalyzes the phosphorylation of incoming sugar substrates concomitant with their translocation across the cell membrane.</text>
</comment>
<dbReference type="EMBL" id="FOIM01000020">
    <property type="protein sequence ID" value="SET93149.1"/>
    <property type="molecule type" value="Genomic_DNA"/>
</dbReference>
<dbReference type="GO" id="GO:0008982">
    <property type="term" value="F:protein-N(PI)-phosphohistidine-sugar phosphotransferase activity"/>
    <property type="evidence" value="ECO:0007669"/>
    <property type="project" value="UniProtKB-UniRule"/>
</dbReference>